<dbReference type="EMBL" id="PQWO01000023">
    <property type="protein sequence ID" value="PZD71012.1"/>
    <property type="molecule type" value="Genomic_DNA"/>
</dbReference>
<keyword evidence="7" id="KW-0472">Membrane</keyword>
<dbReference type="SUPFAM" id="SSF47384">
    <property type="entry name" value="Homodimeric domain of signal transducing histidine kinase"/>
    <property type="match status" value="1"/>
</dbReference>
<proteinExistence type="predicted"/>
<evidence type="ECO:0000256" key="4">
    <source>
        <dbReference type="ARBA" id="ARBA00022679"/>
    </source>
</evidence>
<dbReference type="Pfam" id="PF00512">
    <property type="entry name" value="HisKA"/>
    <property type="match status" value="1"/>
</dbReference>
<evidence type="ECO:0000256" key="5">
    <source>
        <dbReference type="ARBA" id="ARBA00022777"/>
    </source>
</evidence>
<dbReference type="RefSeq" id="WP_110988455.1">
    <property type="nucleotide sequence ID" value="NZ_CAWNWM010000023.1"/>
</dbReference>
<dbReference type="GO" id="GO:0005886">
    <property type="term" value="C:plasma membrane"/>
    <property type="evidence" value="ECO:0007669"/>
    <property type="project" value="TreeGrafter"/>
</dbReference>
<evidence type="ECO:0000256" key="1">
    <source>
        <dbReference type="ARBA" id="ARBA00000085"/>
    </source>
</evidence>
<keyword evidence="10" id="KW-1185">Reference proteome</keyword>
<dbReference type="NCBIfam" id="NF041735">
    <property type="entry name" value="hist_kin_RppB"/>
    <property type="match status" value="1"/>
</dbReference>
<evidence type="ECO:0000256" key="7">
    <source>
        <dbReference type="SAM" id="Phobius"/>
    </source>
</evidence>
<dbReference type="EC" id="2.7.13.3" evidence="2"/>
<dbReference type="OrthoDB" id="417111at2"/>
<name>A0A2W1JIY1_9CYAN</name>
<dbReference type="SUPFAM" id="SSF55874">
    <property type="entry name" value="ATPase domain of HSP90 chaperone/DNA topoisomerase II/histidine kinase"/>
    <property type="match status" value="1"/>
</dbReference>
<evidence type="ECO:0000313" key="10">
    <source>
        <dbReference type="Proteomes" id="UP000248857"/>
    </source>
</evidence>
<dbReference type="Proteomes" id="UP000248857">
    <property type="component" value="Unassembled WGS sequence"/>
</dbReference>
<dbReference type="InterPro" id="IPR036097">
    <property type="entry name" value="HisK_dim/P_sf"/>
</dbReference>
<dbReference type="GO" id="GO:0000155">
    <property type="term" value="F:phosphorelay sensor kinase activity"/>
    <property type="evidence" value="ECO:0007669"/>
    <property type="project" value="InterPro"/>
</dbReference>
<sequence length="445" mass="49456">MNEIKLFRQTRWRLASWYAGVMGIILVLSGFGVYEAIDHAHRTAADRELQAFAGRLHDNLEPTLQQQGEIPASAQRFLPDACIRTSQCLDATASHSPGDMFQGNYFIRLLSPTGDLIVLAGLKPQGLAITSPTAEWQYLTDERSIRYRQITVPLQNLDTPLWGYLQVGSSLEDSDRYLTSVRFALFAGFPLALAFVGIAGWWLAGRAMQPIRQSYQQMQQFTADAAHELRTPIAAAQATVESVLDTPHLSETDARETLQVLDRQHQRLSQLIQDLLLLTRLDRQVQTQQNDSCCLQDVVNDIAEELAALALNNKVKLLTDIQVEQPLWVNGDEAQLYRLVFNLVINALQHTPEGGAVTLLLNEPDQQAVIQVQDTGVGIAPEYQAKIFDRFYRVNSDRNRQTGGSGLGLAIADAIAQAHKGKIQVQSQLGQGSIFRIYLPSAETP</sequence>
<dbReference type="InterPro" id="IPR003594">
    <property type="entry name" value="HATPase_dom"/>
</dbReference>
<keyword evidence="4 9" id="KW-0808">Transferase</keyword>
<dbReference type="PROSITE" id="PS50109">
    <property type="entry name" value="HIS_KIN"/>
    <property type="match status" value="1"/>
</dbReference>
<evidence type="ECO:0000256" key="3">
    <source>
        <dbReference type="ARBA" id="ARBA00022553"/>
    </source>
</evidence>
<accession>A0A2W1JIY1</accession>
<dbReference type="PANTHER" id="PTHR45453:SF1">
    <property type="entry name" value="PHOSPHATE REGULON SENSOR PROTEIN PHOR"/>
    <property type="match status" value="1"/>
</dbReference>
<dbReference type="InterPro" id="IPR005467">
    <property type="entry name" value="His_kinase_dom"/>
</dbReference>
<comment type="catalytic activity">
    <reaction evidence="1">
        <text>ATP + protein L-histidine = ADP + protein N-phospho-L-histidine.</text>
        <dbReference type="EC" id="2.7.13.3"/>
    </reaction>
</comment>
<feature type="transmembrane region" description="Helical" evidence="7">
    <location>
        <begin position="15"/>
        <end position="37"/>
    </location>
</feature>
<feature type="domain" description="Histidine kinase" evidence="8">
    <location>
        <begin position="224"/>
        <end position="443"/>
    </location>
</feature>
<keyword evidence="7" id="KW-1133">Transmembrane helix</keyword>
<organism evidence="9 10">
    <name type="scientific">Acaryochloris thomasi RCC1774</name>
    <dbReference type="NCBI Taxonomy" id="1764569"/>
    <lineage>
        <taxon>Bacteria</taxon>
        <taxon>Bacillati</taxon>
        <taxon>Cyanobacteriota</taxon>
        <taxon>Cyanophyceae</taxon>
        <taxon>Acaryochloridales</taxon>
        <taxon>Acaryochloridaceae</taxon>
        <taxon>Acaryochloris</taxon>
        <taxon>Acaryochloris thomasi</taxon>
    </lineage>
</organism>
<gene>
    <name evidence="9" type="primary">phoR_10</name>
    <name evidence="9" type="ORF">C1752_08454</name>
</gene>
<dbReference type="InterPro" id="IPR004358">
    <property type="entry name" value="Sig_transdc_His_kin-like_C"/>
</dbReference>
<dbReference type="CDD" id="cd00082">
    <property type="entry name" value="HisKA"/>
    <property type="match status" value="1"/>
</dbReference>
<dbReference type="InterPro" id="IPR049835">
    <property type="entry name" value="RppB"/>
</dbReference>
<dbReference type="InterPro" id="IPR036890">
    <property type="entry name" value="HATPase_C_sf"/>
</dbReference>
<dbReference type="Gene3D" id="3.30.565.10">
    <property type="entry name" value="Histidine kinase-like ATPase, C-terminal domain"/>
    <property type="match status" value="1"/>
</dbReference>
<protein>
    <recommendedName>
        <fullName evidence="2">histidine kinase</fullName>
        <ecNumber evidence="2">2.7.13.3</ecNumber>
    </recommendedName>
</protein>
<comment type="caution">
    <text evidence="9">The sequence shown here is derived from an EMBL/GenBank/DDBJ whole genome shotgun (WGS) entry which is preliminary data.</text>
</comment>
<keyword evidence="6" id="KW-0902">Two-component regulatory system</keyword>
<feature type="transmembrane region" description="Helical" evidence="7">
    <location>
        <begin position="183"/>
        <end position="204"/>
    </location>
</feature>
<reference evidence="9 10" key="1">
    <citation type="journal article" date="2018" name="Sci. Rep.">
        <title>A novel species of the marine cyanobacterium Acaryochloris with a unique pigment content and lifestyle.</title>
        <authorList>
            <person name="Partensky F."/>
            <person name="Six C."/>
            <person name="Ratin M."/>
            <person name="Garczarek L."/>
            <person name="Vaulot D."/>
            <person name="Probert I."/>
            <person name="Calteau A."/>
            <person name="Gourvil P."/>
            <person name="Marie D."/>
            <person name="Grebert T."/>
            <person name="Bouchier C."/>
            <person name="Le Panse S."/>
            <person name="Gachenot M."/>
            <person name="Rodriguez F."/>
            <person name="Garrido J.L."/>
        </authorList>
    </citation>
    <scope>NUCLEOTIDE SEQUENCE [LARGE SCALE GENOMIC DNA]</scope>
    <source>
        <strain evidence="9 10">RCC1774</strain>
    </source>
</reference>
<dbReference type="InterPro" id="IPR003661">
    <property type="entry name" value="HisK_dim/P_dom"/>
</dbReference>
<dbReference type="GO" id="GO:0016036">
    <property type="term" value="P:cellular response to phosphate starvation"/>
    <property type="evidence" value="ECO:0007669"/>
    <property type="project" value="TreeGrafter"/>
</dbReference>
<dbReference type="Pfam" id="PF02518">
    <property type="entry name" value="HATPase_c"/>
    <property type="match status" value="1"/>
</dbReference>
<dbReference type="PRINTS" id="PR00344">
    <property type="entry name" value="BCTRLSENSOR"/>
</dbReference>
<evidence type="ECO:0000313" key="9">
    <source>
        <dbReference type="EMBL" id="PZD71012.1"/>
    </source>
</evidence>
<evidence type="ECO:0000259" key="8">
    <source>
        <dbReference type="PROSITE" id="PS50109"/>
    </source>
</evidence>
<evidence type="ECO:0000256" key="6">
    <source>
        <dbReference type="ARBA" id="ARBA00023012"/>
    </source>
</evidence>
<dbReference type="AlphaFoldDB" id="A0A2W1JIY1"/>
<dbReference type="FunFam" id="3.30.565.10:FF:000006">
    <property type="entry name" value="Sensor histidine kinase WalK"/>
    <property type="match status" value="1"/>
</dbReference>
<dbReference type="Gene3D" id="1.10.287.130">
    <property type="match status" value="1"/>
</dbReference>
<keyword evidence="3" id="KW-0597">Phosphoprotein</keyword>
<dbReference type="InterPro" id="IPR050351">
    <property type="entry name" value="BphY/WalK/GraS-like"/>
</dbReference>
<dbReference type="PANTHER" id="PTHR45453">
    <property type="entry name" value="PHOSPHATE REGULON SENSOR PROTEIN PHOR"/>
    <property type="match status" value="1"/>
</dbReference>
<keyword evidence="7" id="KW-0812">Transmembrane</keyword>
<evidence type="ECO:0000256" key="2">
    <source>
        <dbReference type="ARBA" id="ARBA00012438"/>
    </source>
</evidence>
<dbReference type="GO" id="GO:0004721">
    <property type="term" value="F:phosphoprotein phosphatase activity"/>
    <property type="evidence" value="ECO:0007669"/>
    <property type="project" value="TreeGrafter"/>
</dbReference>
<dbReference type="SMART" id="SM00388">
    <property type="entry name" value="HisKA"/>
    <property type="match status" value="1"/>
</dbReference>
<dbReference type="SMART" id="SM00387">
    <property type="entry name" value="HATPase_c"/>
    <property type="match status" value="1"/>
</dbReference>
<keyword evidence="5" id="KW-0418">Kinase</keyword>